<feature type="chain" id="PRO_5016605019" evidence="2">
    <location>
        <begin position="21"/>
        <end position="314"/>
    </location>
</feature>
<dbReference type="InterPro" id="IPR001279">
    <property type="entry name" value="Metallo-B-lactamas"/>
</dbReference>
<dbReference type="GO" id="GO:0016787">
    <property type="term" value="F:hydrolase activity"/>
    <property type="evidence" value="ECO:0007669"/>
    <property type="project" value="UniProtKB-KW"/>
</dbReference>
<evidence type="ECO:0000313" key="4">
    <source>
        <dbReference type="EMBL" id="RCV91644.1"/>
    </source>
</evidence>
<dbReference type="InterPro" id="IPR050855">
    <property type="entry name" value="NDM-1-like"/>
</dbReference>
<protein>
    <submittedName>
        <fullName evidence="4">Quinoprotein relay system zinc metallohydrolase 1</fullName>
    </submittedName>
</protein>
<keyword evidence="2" id="KW-0732">Signal</keyword>
<dbReference type="SUPFAM" id="SSF56281">
    <property type="entry name" value="Metallo-hydrolase/oxidoreductase"/>
    <property type="match status" value="1"/>
</dbReference>
<feature type="domain" description="Metallo-beta-lactamase" evidence="3">
    <location>
        <begin position="54"/>
        <end position="235"/>
    </location>
</feature>
<evidence type="ECO:0000256" key="1">
    <source>
        <dbReference type="ARBA" id="ARBA00005250"/>
    </source>
</evidence>
<feature type="signal peptide" evidence="2">
    <location>
        <begin position="1"/>
        <end position="20"/>
    </location>
</feature>
<comment type="similarity">
    <text evidence="1">Belongs to the metallo-beta-lactamase superfamily. Class-B beta-lactamase family.</text>
</comment>
<dbReference type="InterPro" id="IPR036866">
    <property type="entry name" value="RibonucZ/Hydroxyglut_hydro"/>
</dbReference>
<evidence type="ECO:0000313" key="5">
    <source>
        <dbReference type="Proteomes" id="UP000252405"/>
    </source>
</evidence>
<proteinExistence type="inferred from homology"/>
<dbReference type="OrthoDB" id="9769598at2"/>
<dbReference type="NCBIfam" id="TIGR04558">
    <property type="entry name" value="SoxH_rel_PQQ_1"/>
    <property type="match status" value="1"/>
</dbReference>
<comment type="caution">
    <text evidence="4">The sequence shown here is derived from an EMBL/GenBank/DDBJ whole genome shotgun (WGS) entry which is preliminary data.</text>
</comment>
<name>A0A368U3Q6_9GAMM</name>
<dbReference type="Pfam" id="PF00753">
    <property type="entry name" value="Lactamase_B"/>
    <property type="match status" value="1"/>
</dbReference>
<accession>A0A368U3Q6</accession>
<organism evidence="4 5">
    <name type="scientific">Billgrantia montanilacus</name>
    <dbReference type="NCBI Taxonomy" id="2282305"/>
    <lineage>
        <taxon>Bacteria</taxon>
        <taxon>Pseudomonadati</taxon>
        <taxon>Pseudomonadota</taxon>
        <taxon>Gammaproteobacteria</taxon>
        <taxon>Oceanospirillales</taxon>
        <taxon>Halomonadaceae</taxon>
        <taxon>Billgrantia</taxon>
    </lineage>
</organism>
<evidence type="ECO:0000256" key="2">
    <source>
        <dbReference type="SAM" id="SignalP"/>
    </source>
</evidence>
<dbReference type="RefSeq" id="WP_114477093.1">
    <property type="nucleotide sequence ID" value="NZ_QPII01000001.1"/>
</dbReference>
<keyword evidence="5" id="KW-1185">Reference proteome</keyword>
<dbReference type="PANTHER" id="PTHR42951:SF4">
    <property type="entry name" value="ACYL-COENZYME A THIOESTERASE MBLAC2"/>
    <property type="match status" value="1"/>
</dbReference>
<dbReference type="AlphaFoldDB" id="A0A368U3Q6"/>
<dbReference type="InterPro" id="IPR030811">
    <property type="entry name" value="SoxH-rel_PQQ_1"/>
</dbReference>
<dbReference type="CDD" id="cd16282">
    <property type="entry name" value="metallo-hydrolase-like_MBL-fold"/>
    <property type="match status" value="1"/>
</dbReference>
<gene>
    <name evidence="4" type="ORF">DU505_00810</name>
</gene>
<evidence type="ECO:0000259" key="3">
    <source>
        <dbReference type="SMART" id="SM00849"/>
    </source>
</evidence>
<dbReference type="GO" id="GO:0017001">
    <property type="term" value="P:antibiotic catabolic process"/>
    <property type="evidence" value="ECO:0007669"/>
    <property type="project" value="UniProtKB-ARBA"/>
</dbReference>
<dbReference type="PANTHER" id="PTHR42951">
    <property type="entry name" value="METALLO-BETA-LACTAMASE DOMAIN-CONTAINING"/>
    <property type="match status" value="1"/>
</dbReference>
<dbReference type="SMART" id="SM00849">
    <property type="entry name" value="Lactamase_B"/>
    <property type="match status" value="1"/>
</dbReference>
<sequence>MRYAMLLLSSLFLGGGTASAENFRYALEPVEITSDVWVIEGVTEDFSRDNGGNIVNTAFILTEEGVVVFDTGPSRRYGEQMREVIASITSLPVTHVFLSHHHPDHVFGNQAFDPHRLHALDGTIALLKAQGDDFAENLYRALGDWMRGTEVVLPTQRVTPGRMTIGGRDIELIAMSGHSGADLVLLDDASGVLLTSDMVFFQRAPTTPHTPGIDVWREELRELEALDFRYLVPGHGPVVKDTAPFDQMHDYLAWLDTSLREAAGQGLTASEVMDMAIPERFDEIAVARHELIRSVTHLYGRYEREALSPLTGGG</sequence>
<dbReference type="Gene3D" id="3.60.15.10">
    <property type="entry name" value="Ribonuclease Z/Hydroxyacylglutathione hydrolase-like"/>
    <property type="match status" value="1"/>
</dbReference>
<reference evidence="4 5" key="1">
    <citation type="submission" date="2018-07" db="EMBL/GenBank/DDBJ databases">
        <title>Halomonas montanilacus sp. nov., isolated from Lake Pengyan on Tibetan Plateau.</title>
        <authorList>
            <person name="Lu H."/>
            <person name="Xing P."/>
            <person name="Wu Q."/>
        </authorList>
    </citation>
    <scope>NUCLEOTIDE SEQUENCE [LARGE SCALE GENOMIC DNA]</scope>
    <source>
        <strain evidence="4 5">PYC7W</strain>
    </source>
</reference>
<keyword evidence="4" id="KW-0378">Hydrolase</keyword>
<dbReference type="EMBL" id="QPII01000001">
    <property type="protein sequence ID" value="RCV91644.1"/>
    <property type="molecule type" value="Genomic_DNA"/>
</dbReference>
<dbReference type="Proteomes" id="UP000252405">
    <property type="component" value="Unassembled WGS sequence"/>
</dbReference>